<gene>
    <name evidence="8" type="primary">TXNDC17</name>
    <name evidence="8" type="ORF">Anas_03128</name>
</gene>
<comment type="caution">
    <text evidence="8">The sequence shown here is derived from an EMBL/GenBank/DDBJ whole genome shotgun (WGS) entry which is preliminary data.</text>
</comment>
<comment type="similarity">
    <text evidence="2">Belongs to the thioredoxin family.</text>
</comment>
<evidence type="ECO:0000256" key="1">
    <source>
        <dbReference type="ARBA" id="ARBA00004496"/>
    </source>
</evidence>
<proteinExistence type="inferred from homology"/>
<dbReference type="GO" id="GO:0005829">
    <property type="term" value="C:cytosol"/>
    <property type="evidence" value="ECO:0007669"/>
    <property type="project" value="TreeGrafter"/>
</dbReference>
<evidence type="ECO:0000259" key="7">
    <source>
        <dbReference type="Pfam" id="PF06110"/>
    </source>
</evidence>
<evidence type="ECO:0000256" key="3">
    <source>
        <dbReference type="ARBA" id="ARBA00016949"/>
    </source>
</evidence>
<evidence type="ECO:0000256" key="6">
    <source>
        <dbReference type="ARBA" id="ARBA00023284"/>
    </source>
</evidence>
<keyword evidence="5" id="KW-1015">Disulfide bond</keyword>
<protein>
    <recommendedName>
        <fullName evidence="3">Thioredoxin domain-containing protein 17</fullName>
    </recommendedName>
</protein>
<dbReference type="Gene3D" id="3.40.30.10">
    <property type="entry name" value="Glutaredoxin"/>
    <property type="match status" value="1"/>
</dbReference>
<sequence>MVNKFTVEGFESFIEKAEALKSTGKPTYVLFSGSKDPATGKSWCPDCVVADPVINNVLDKLESEDVNFLYVSVGPRTFWKDQSNPFRTDLRTKLKSVPTLFKYGSSKRLEERQCSNPNLVEMLFED</sequence>
<dbReference type="PANTHER" id="PTHR12452">
    <property type="entry name" value="42-9-9 PROTEIN-RELATED"/>
    <property type="match status" value="1"/>
</dbReference>
<evidence type="ECO:0000256" key="5">
    <source>
        <dbReference type="ARBA" id="ARBA00023157"/>
    </source>
</evidence>
<dbReference type="CDD" id="cd02952">
    <property type="entry name" value="TRP14_like"/>
    <property type="match status" value="1"/>
</dbReference>
<dbReference type="PANTHER" id="PTHR12452:SF0">
    <property type="entry name" value="THIOREDOXIN DOMAIN-CONTAINING PROTEIN 17"/>
    <property type="match status" value="1"/>
</dbReference>
<dbReference type="Proteomes" id="UP000326759">
    <property type="component" value="Unassembled WGS sequence"/>
</dbReference>
<reference evidence="8 9" key="1">
    <citation type="journal article" date="2019" name="PLoS Biol.">
        <title>Sex chromosomes control vertical transmission of feminizing Wolbachia symbionts in an isopod.</title>
        <authorList>
            <person name="Becking T."/>
            <person name="Chebbi M.A."/>
            <person name="Giraud I."/>
            <person name="Moumen B."/>
            <person name="Laverre T."/>
            <person name="Caubet Y."/>
            <person name="Peccoud J."/>
            <person name="Gilbert C."/>
            <person name="Cordaux R."/>
        </authorList>
    </citation>
    <scope>NUCLEOTIDE SEQUENCE [LARGE SCALE GENOMIC DNA]</scope>
    <source>
        <strain evidence="8">ANa2</strain>
        <tissue evidence="8">Whole body excluding digestive tract and cuticle</tissue>
    </source>
</reference>
<evidence type="ECO:0000256" key="2">
    <source>
        <dbReference type="ARBA" id="ARBA00008987"/>
    </source>
</evidence>
<dbReference type="AlphaFoldDB" id="A0A5N5TPR4"/>
<accession>A0A5N5TPR4</accession>
<keyword evidence="9" id="KW-1185">Reference proteome</keyword>
<keyword evidence="4" id="KW-0963">Cytoplasm</keyword>
<dbReference type="InterPro" id="IPR036249">
    <property type="entry name" value="Thioredoxin-like_sf"/>
</dbReference>
<feature type="domain" description="Thioredoxin" evidence="7">
    <location>
        <begin position="7"/>
        <end position="126"/>
    </location>
</feature>
<dbReference type="OrthoDB" id="78947at2759"/>
<dbReference type="Pfam" id="PF06110">
    <property type="entry name" value="TXD17-like_Trx"/>
    <property type="match status" value="1"/>
</dbReference>
<keyword evidence="6" id="KW-0676">Redox-active center</keyword>
<name>A0A5N5TPR4_9CRUS</name>
<dbReference type="InterPro" id="IPR045108">
    <property type="entry name" value="TXNDC17-like"/>
</dbReference>
<organism evidence="8 9">
    <name type="scientific">Armadillidium nasatum</name>
    <dbReference type="NCBI Taxonomy" id="96803"/>
    <lineage>
        <taxon>Eukaryota</taxon>
        <taxon>Metazoa</taxon>
        <taxon>Ecdysozoa</taxon>
        <taxon>Arthropoda</taxon>
        <taxon>Crustacea</taxon>
        <taxon>Multicrustacea</taxon>
        <taxon>Malacostraca</taxon>
        <taxon>Eumalacostraca</taxon>
        <taxon>Peracarida</taxon>
        <taxon>Isopoda</taxon>
        <taxon>Oniscidea</taxon>
        <taxon>Crinocheta</taxon>
        <taxon>Armadillidiidae</taxon>
        <taxon>Armadillidium</taxon>
    </lineage>
</organism>
<dbReference type="FunFam" id="3.40.30.10:FF:000124">
    <property type="entry name" value="Thioredoxin domain-containing 17"/>
    <property type="match status" value="1"/>
</dbReference>
<dbReference type="SUPFAM" id="SSF52833">
    <property type="entry name" value="Thioredoxin-like"/>
    <property type="match status" value="1"/>
</dbReference>
<evidence type="ECO:0000256" key="4">
    <source>
        <dbReference type="ARBA" id="ARBA00022490"/>
    </source>
</evidence>
<comment type="subcellular location">
    <subcellularLocation>
        <location evidence="1">Cytoplasm</location>
    </subcellularLocation>
</comment>
<dbReference type="EMBL" id="SEYY01000032">
    <property type="protein sequence ID" value="KAB7508167.1"/>
    <property type="molecule type" value="Genomic_DNA"/>
</dbReference>
<dbReference type="GO" id="GO:0047134">
    <property type="term" value="F:protein-disulfide reductase [NAD(P)H] activity"/>
    <property type="evidence" value="ECO:0007669"/>
    <property type="project" value="InterPro"/>
</dbReference>
<evidence type="ECO:0000313" key="8">
    <source>
        <dbReference type="EMBL" id="KAB7508167.1"/>
    </source>
</evidence>
<evidence type="ECO:0000313" key="9">
    <source>
        <dbReference type="Proteomes" id="UP000326759"/>
    </source>
</evidence>
<dbReference type="InterPro" id="IPR010357">
    <property type="entry name" value="TXNDC17_dom"/>
</dbReference>